<protein>
    <recommendedName>
        <fullName evidence="2">starch synthase</fullName>
        <ecNumber evidence="2">2.4.1.21</ecNumber>
    </recommendedName>
</protein>
<dbReference type="PANTHER" id="PTHR45825">
    <property type="entry name" value="GRANULE-BOUND STARCH SYNTHASE 1, CHLOROPLASTIC/AMYLOPLASTIC"/>
    <property type="match status" value="1"/>
</dbReference>
<dbReference type="HOGENOM" id="CLU_085315_0_0_10"/>
<dbReference type="Proteomes" id="UP000006008">
    <property type="component" value="Unassembled WGS sequence"/>
</dbReference>
<accession>G5H893</accession>
<dbReference type="InterPro" id="IPR013534">
    <property type="entry name" value="Starch_synth_cat_dom"/>
</dbReference>
<proteinExistence type="predicted"/>
<name>G5H893_9BACT</name>
<evidence type="ECO:0000259" key="5">
    <source>
        <dbReference type="Pfam" id="PF08323"/>
    </source>
</evidence>
<dbReference type="Pfam" id="PF08323">
    <property type="entry name" value="Glyco_transf_5"/>
    <property type="match status" value="1"/>
</dbReference>
<sequence>MSSCKILYVCQEITPYLAENDMSTLCRTLSQSMQERGNEIRTFMPRYGLINERRNQLHEVIRLSGMNLIIDDNDHQLIIKVASIPSARVQIYFIDNEDYFQRKFTLCDGEGSLFADNDERAIFFARGVLETVKKLRWVPDVVHVHGWFSAIVPVYLRNTFADDPVFKNVKIVMSLYDDGFDGELDAKFGQKIASEGVEKKHTALLEHPTYENLMKFVMNYIDGVICETAAPSDELIGCLKEQGKPVLEYQDKATPAYLDQYEAFYRKILANE</sequence>
<reference evidence="6 7" key="1">
    <citation type="submission" date="2011-08" db="EMBL/GenBank/DDBJ databases">
        <title>The Genome Sequence of Alistipes indistinctus YIT 12060.</title>
        <authorList>
            <consortium name="The Broad Institute Genome Sequencing Platform"/>
            <person name="Earl A."/>
            <person name="Ward D."/>
            <person name="Feldgarden M."/>
            <person name="Gevers D."/>
            <person name="Morotomi M."/>
            <person name="Young S.K."/>
            <person name="Zeng Q."/>
            <person name="Gargeya S."/>
            <person name="Fitzgerald M."/>
            <person name="Haas B."/>
            <person name="Abouelleil A."/>
            <person name="Alvarado L."/>
            <person name="Arachchi H.M."/>
            <person name="Berlin A."/>
            <person name="Brown A."/>
            <person name="Chapman S.B."/>
            <person name="Chen Z."/>
            <person name="Dunbar C."/>
            <person name="Freedman E."/>
            <person name="Gearin G."/>
            <person name="Gellesch M."/>
            <person name="Goldberg J."/>
            <person name="Griggs A."/>
            <person name="Gujja S."/>
            <person name="Heiman D."/>
            <person name="Howarth C."/>
            <person name="Larson L."/>
            <person name="Lui A."/>
            <person name="MacDonald P.J.P."/>
            <person name="Montmayeur A."/>
            <person name="Murphy C."/>
            <person name="Neiman D."/>
            <person name="Pearson M."/>
            <person name="Priest M."/>
            <person name="Roberts A."/>
            <person name="Saif S."/>
            <person name="Shea T."/>
            <person name="Shenoy N."/>
            <person name="Sisk P."/>
            <person name="Stolte C."/>
            <person name="Sykes S."/>
            <person name="Wortman J."/>
            <person name="Nusbaum C."/>
            <person name="Birren B."/>
        </authorList>
    </citation>
    <scope>NUCLEOTIDE SEQUENCE [LARGE SCALE GENOMIC DNA]</scope>
    <source>
        <strain evidence="6 7">YIT 12060</strain>
    </source>
</reference>
<dbReference type="GO" id="GO:0009011">
    <property type="term" value="F:alpha-1,4-glucan glucosyltransferase (ADP-glucose donor) activity"/>
    <property type="evidence" value="ECO:0007669"/>
    <property type="project" value="UniProtKB-EC"/>
</dbReference>
<gene>
    <name evidence="6" type="ORF">HMPREF9450_01153</name>
</gene>
<dbReference type="RefSeq" id="WP_009133959.1">
    <property type="nucleotide sequence ID" value="NZ_CP102250.1"/>
</dbReference>
<evidence type="ECO:0000256" key="2">
    <source>
        <dbReference type="ARBA" id="ARBA00012588"/>
    </source>
</evidence>
<dbReference type="PATRIC" id="fig|742725.3.peg.1220"/>
<comment type="catalytic activity">
    <reaction evidence="1">
        <text>[(1-&gt;4)-alpha-D-glucosyl](n) + ADP-alpha-D-glucose = [(1-&gt;4)-alpha-D-glucosyl](n+1) + ADP + H(+)</text>
        <dbReference type="Rhea" id="RHEA:18189"/>
        <dbReference type="Rhea" id="RHEA-COMP:9584"/>
        <dbReference type="Rhea" id="RHEA-COMP:9587"/>
        <dbReference type="ChEBI" id="CHEBI:15378"/>
        <dbReference type="ChEBI" id="CHEBI:15444"/>
        <dbReference type="ChEBI" id="CHEBI:57498"/>
        <dbReference type="ChEBI" id="CHEBI:456216"/>
        <dbReference type="EC" id="2.4.1.21"/>
    </reaction>
</comment>
<dbReference type="STRING" id="742725.HMPREF9450_01153"/>
<evidence type="ECO:0000313" key="7">
    <source>
        <dbReference type="Proteomes" id="UP000006008"/>
    </source>
</evidence>
<dbReference type="GeneID" id="92815819"/>
<dbReference type="PANTHER" id="PTHR45825:SF11">
    <property type="entry name" value="ALPHA AMYLASE DOMAIN-CONTAINING PROTEIN"/>
    <property type="match status" value="1"/>
</dbReference>
<evidence type="ECO:0000256" key="1">
    <source>
        <dbReference type="ARBA" id="ARBA00001478"/>
    </source>
</evidence>
<feature type="domain" description="Starch synthase catalytic" evidence="5">
    <location>
        <begin position="5"/>
        <end position="225"/>
    </location>
</feature>
<evidence type="ECO:0000256" key="3">
    <source>
        <dbReference type="ARBA" id="ARBA00022676"/>
    </source>
</evidence>
<dbReference type="EMBL" id="ADLD01000011">
    <property type="protein sequence ID" value="EHB92288.1"/>
    <property type="molecule type" value="Genomic_DNA"/>
</dbReference>
<dbReference type="AlphaFoldDB" id="G5H893"/>
<comment type="caution">
    <text evidence="6">The sequence shown here is derived from an EMBL/GenBank/DDBJ whole genome shotgun (WGS) entry which is preliminary data.</text>
</comment>
<organism evidence="6 7">
    <name type="scientific">Alistipes indistinctus YIT 12060</name>
    <dbReference type="NCBI Taxonomy" id="742725"/>
    <lineage>
        <taxon>Bacteria</taxon>
        <taxon>Pseudomonadati</taxon>
        <taxon>Bacteroidota</taxon>
        <taxon>Bacteroidia</taxon>
        <taxon>Bacteroidales</taxon>
        <taxon>Rikenellaceae</taxon>
        <taxon>Alistipes</taxon>
    </lineage>
</organism>
<keyword evidence="4" id="KW-0808">Transferase</keyword>
<evidence type="ECO:0000313" key="6">
    <source>
        <dbReference type="EMBL" id="EHB92288.1"/>
    </source>
</evidence>
<dbReference type="eggNOG" id="COG0297">
    <property type="taxonomic scope" value="Bacteria"/>
</dbReference>
<dbReference type="Gene3D" id="3.40.50.2000">
    <property type="entry name" value="Glycogen Phosphorylase B"/>
    <property type="match status" value="1"/>
</dbReference>
<dbReference type="EC" id="2.4.1.21" evidence="2"/>
<dbReference type="SUPFAM" id="SSF53756">
    <property type="entry name" value="UDP-Glycosyltransferase/glycogen phosphorylase"/>
    <property type="match status" value="1"/>
</dbReference>
<keyword evidence="7" id="KW-1185">Reference proteome</keyword>
<keyword evidence="3" id="KW-0328">Glycosyltransferase</keyword>
<dbReference type="OrthoDB" id="9808590at2"/>
<evidence type="ECO:0000256" key="4">
    <source>
        <dbReference type="ARBA" id="ARBA00022679"/>
    </source>
</evidence>